<feature type="domain" description="Methyltransferase type 11" evidence="1">
    <location>
        <begin position="38"/>
        <end position="133"/>
    </location>
</feature>
<dbReference type="GO" id="GO:0032259">
    <property type="term" value="P:methylation"/>
    <property type="evidence" value="ECO:0007669"/>
    <property type="project" value="UniProtKB-KW"/>
</dbReference>
<sequence>MGLYSRHIFPRLCDRAMRRPDMARLRGEFLADVGGDVLEVGFGTGLNLEHYPEHIRRITAVDPNAGMTKLARRRIDEGGIEVDRRVLGGEALPFEDKTFDCVVSTWTLCSIAEVGRALAEVCRVLRPGGRFLFLEHGLGDDPGVRRWQRRLTPMQRRLADGCRLDLDVEAVVRGQPFGHVEVGRFLLERTPRLLGSMYRGVARK</sequence>
<dbReference type="OrthoDB" id="9772751at2"/>
<dbReference type="PANTHER" id="PTHR45036:SF1">
    <property type="entry name" value="METHYLTRANSFERASE LIKE 7A"/>
    <property type="match status" value="1"/>
</dbReference>
<evidence type="ECO:0000259" key="1">
    <source>
        <dbReference type="Pfam" id="PF08241"/>
    </source>
</evidence>
<dbReference type="CDD" id="cd02440">
    <property type="entry name" value="AdoMet_MTases"/>
    <property type="match status" value="1"/>
</dbReference>
<reference evidence="2 3" key="1">
    <citation type="submission" date="2019-02" db="EMBL/GenBank/DDBJ databases">
        <title>Deep-cultivation of Planctomycetes and their phenomic and genomic characterization uncovers novel biology.</title>
        <authorList>
            <person name="Wiegand S."/>
            <person name="Jogler M."/>
            <person name="Boedeker C."/>
            <person name="Pinto D."/>
            <person name="Vollmers J."/>
            <person name="Rivas-Marin E."/>
            <person name="Kohn T."/>
            <person name="Peeters S.H."/>
            <person name="Heuer A."/>
            <person name="Rast P."/>
            <person name="Oberbeckmann S."/>
            <person name="Bunk B."/>
            <person name="Jeske O."/>
            <person name="Meyerdierks A."/>
            <person name="Storesund J.E."/>
            <person name="Kallscheuer N."/>
            <person name="Luecker S."/>
            <person name="Lage O.M."/>
            <person name="Pohl T."/>
            <person name="Merkel B.J."/>
            <person name="Hornburger P."/>
            <person name="Mueller R.-W."/>
            <person name="Bruemmer F."/>
            <person name="Labrenz M."/>
            <person name="Spormann A.M."/>
            <person name="Op den Camp H."/>
            <person name="Overmann J."/>
            <person name="Amann R."/>
            <person name="Jetten M.S.M."/>
            <person name="Mascher T."/>
            <person name="Medema M.H."/>
            <person name="Devos D.P."/>
            <person name="Kaster A.-K."/>
            <person name="Ovreas L."/>
            <person name="Rohde M."/>
            <person name="Galperin M.Y."/>
            <person name="Jogler C."/>
        </authorList>
    </citation>
    <scope>NUCLEOTIDE SEQUENCE [LARGE SCALE GENOMIC DNA]</scope>
    <source>
        <strain evidence="2 3">ElP</strain>
    </source>
</reference>
<name>A0A518H4E8_9BACT</name>
<dbReference type="EMBL" id="CP036426">
    <property type="protein sequence ID" value="QDV35698.1"/>
    <property type="molecule type" value="Genomic_DNA"/>
</dbReference>
<protein>
    <submittedName>
        <fullName evidence="2">Putative methyltransferase YcgJ</fullName>
        <ecNumber evidence="2">2.1.1.-</ecNumber>
    </submittedName>
</protein>
<organism evidence="2 3">
    <name type="scientific">Tautonia plasticadhaerens</name>
    <dbReference type="NCBI Taxonomy" id="2527974"/>
    <lineage>
        <taxon>Bacteria</taxon>
        <taxon>Pseudomonadati</taxon>
        <taxon>Planctomycetota</taxon>
        <taxon>Planctomycetia</taxon>
        <taxon>Isosphaerales</taxon>
        <taxon>Isosphaeraceae</taxon>
        <taxon>Tautonia</taxon>
    </lineage>
</organism>
<keyword evidence="2" id="KW-0489">Methyltransferase</keyword>
<dbReference type="InterPro" id="IPR052356">
    <property type="entry name" value="Thiol_S-MT"/>
</dbReference>
<dbReference type="InterPro" id="IPR013216">
    <property type="entry name" value="Methyltransf_11"/>
</dbReference>
<dbReference type="Gene3D" id="3.40.50.150">
    <property type="entry name" value="Vaccinia Virus protein VP39"/>
    <property type="match status" value="1"/>
</dbReference>
<dbReference type="KEGG" id="tpla:ElP_36030"/>
<proteinExistence type="predicted"/>
<dbReference type="Pfam" id="PF08241">
    <property type="entry name" value="Methyltransf_11"/>
    <property type="match status" value="1"/>
</dbReference>
<dbReference type="SUPFAM" id="SSF53335">
    <property type="entry name" value="S-adenosyl-L-methionine-dependent methyltransferases"/>
    <property type="match status" value="1"/>
</dbReference>
<dbReference type="RefSeq" id="WP_145271439.1">
    <property type="nucleotide sequence ID" value="NZ_CP036426.1"/>
</dbReference>
<dbReference type="AlphaFoldDB" id="A0A518H4E8"/>
<keyword evidence="3" id="KW-1185">Reference proteome</keyword>
<dbReference type="PANTHER" id="PTHR45036">
    <property type="entry name" value="METHYLTRANSFERASE LIKE 7B"/>
    <property type="match status" value="1"/>
</dbReference>
<keyword evidence="2" id="KW-0808">Transferase</keyword>
<dbReference type="Proteomes" id="UP000317835">
    <property type="component" value="Chromosome"/>
</dbReference>
<dbReference type="GO" id="GO:0008757">
    <property type="term" value="F:S-adenosylmethionine-dependent methyltransferase activity"/>
    <property type="evidence" value="ECO:0007669"/>
    <property type="project" value="InterPro"/>
</dbReference>
<dbReference type="InterPro" id="IPR029063">
    <property type="entry name" value="SAM-dependent_MTases_sf"/>
</dbReference>
<gene>
    <name evidence="2" type="primary">ycgJ_2</name>
    <name evidence="2" type="ORF">ElP_36030</name>
</gene>
<accession>A0A518H4E8</accession>
<evidence type="ECO:0000313" key="3">
    <source>
        <dbReference type="Proteomes" id="UP000317835"/>
    </source>
</evidence>
<dbReference type="EC" id="2.1.1.-" evidence="2"/>
<evidence type="ECO:0000313" key="2">
    <source>
        <dbReference type="EMBL" id="QDV35698.1"/>
    </source>
</evidence>